<dbReference type="EMBL" id="UINC01081775">
    <property type="protein sequence ID" value="SVC25948.1"/>
    <property type="molecule type" value="Genomic_DNA"/>
</dbReference>
<evidence type="ECO:0000313" key="2">
    <source>
        <dbReference type="EMBL" id="SVC25948.1"/>
    </source>
</evidence>
<sequence length="87" mass="10154">MPFNFMKDSMMSDDDTRFVKLCESIEDCIREIDDGEGKYSDLEIMQAINFVGFNFFRDDWEEFKKIDSSQDSSFEIPGKTDGKNLVN</sequence>
<organism evidence="2">
    <name type="scientific">marine metagenome</name>
    <dbReference type="NCBI Taxonomy" id="408172"/>
    <lineage>
        <taxon>unclassified sequences</taxon>
        <taxon>metagenomes</taxon>
        <taxon>ecological metagenomes</taxon>
    </lineage>
</organism>
<dbReference type="AlphaFoldDB" id="A0A382KN44"/>
<name>A0A382KN44_9ZZZZ</name>
<protein>
    <submittedName>
        <fullName evidence="2">Uncharacterized protein</fullName>
    </submittedName>
</protein>
<evidence type="ECO:0000256" key="1">
    <source>
        <dbReference type="SAM" id="MobiDB-lite"/>
    </source>
</evidence>
<feature type="region of interest" description="Disordered" evidence="1">
    <location>
        <begin position="68"/>
        <end position="87"/>
    </location>
</feature>
<reference evidence="2" key="1">
    <citation type="submission" date="2018-05" db="EMBL/GenBank/DDBJ databases">
        <authorList>
            <person name="Lanie J.A."/>
            <person name="Ng W.-L."/>
            <person name="Kazmierczak K.M."/>
            <person name="Andrzejewski T.M."/>
            <person name="Davidsen T.M."/>
            <person name="Wayne K.J."/>
            <person name="Tettelin H."/>
            <person name="Glass J.I."/>
            <person name="Rusch D."/>
            <person name="Podicherti R."/>
            <person name="Tsui H.-C.T."/>
            <person name="Winkler M.E."/>
        </authorList>
    </citation>
    <scope>NUCLEOTIDE SEQUENCE</scope>
</reference>
<accession>A0A382KN44</accession>
<proteinExistence type="predicted"/>
<feature type="compositionally biased region" description="Basic and acidic residues" evidence="1">
    <location>
        <begin position="78"/>
        <end position="87"/>
    </location>
</feature>
<gene>
    <name evidence="2" type="ORF">METZ01_LOCUS278802</name>
</gene>